<dbReference type="InterPro" id="IPR043001">
    <property type="entry name" value="IP5_2-K_N_lobe"/>
</dbReference>
<keyword evidence="7 8" id="KW-0067">ATP-binding</keyword>
<dbReference type="EMBL" id="VDMD01000029">
    <property type="protein sequence ID" value="TRM59259.1"/>
    <property type="molecule type" value="Genomic_DNA"/>
</dbReference>
<dbReference type="InterPro" id="IPR009286">
    <property type="entry name" value="Ins_P5_2-kin"/>
</dbReference>
<dbReference type="Proteomes" id="UP000320762">
    <property type="component" value="Unassembled WGS sequence"/>
</dbReference>
<dbReference type="GO" id="GO:0032958">
    <property type="term" value="P:inositol phosphate biosynthetic process"/>
    <property type="evidence" value="ECO:0007669"/>
    <property type="project" value="TreeGrafter"/>
</dbReference>
<name>A0A550C385_9AGAR</name>
<evidence type="ECO:0000256" key="4">
    <source>
        <dbReference type="ARBA" id="ARBA00022679"/>
    </source>
</evidence>
<evidence type="ECO:0000256" key="8">
    <source>
        <dbReference type="RuleBase" id="RU364126"/>
    </source>
</evidence>
<evidence type="ECO:0000313" key="11">
    <source>
        <dbReference type="Proteomes" id="UP000320762"/>
    </source>
</evidence>
<dbReference type="Gene3D" id="3.30.200.110">
    <property type="entry name" value="Inositol-pentakisphosphate 2-kinase, N-lobe"/>
    <property type="match status" value="1"/>
</dbReference>
<evidence type="ECO:0000313" key="10">
    <source>
        <dbReference type="EMBL" id="TRM59259.1"/>
    </source>
</evidence>
<keyword evidence="6 8" id="KW-0418">Kinase</keyword>
<accession>A0A550C385</accession>
<evidence type="ECO:0000256" key="6">
    <source>
        <dbReference type="ARBA" id="ARBA00022777"/>
    </source>
</evidence>
<keyword evidence="5 8" id="KW-0547">Nucleotide-binding</keyword>
<comment type="function">
    <text evidence="8">Phosphorylates Ins(1,3,4,5,6)P5 at position 2 to form Ins(1,2,3,4,5,6)P6 (InsP6 or phytate).</text>
</comment>
<keyword evidence="11" id="KW-1185">Reference proteome</keyword>
<comment type="caution">
    <text evidence="10">The sequence shown here is derived from an EMBL/GenBank/DDBJ whole genome shotgun (WGS) entry which is preliminary data.</text>
</comment>
<dbReference type="GO" id="GO:0005634">
    <property type="term" value="C:nucleus"/>
    <property type="evidence" value="ECO:0007669"/>
    <property type="project" value="TreeGrafter"/>
</dbReference>
<dbReference type="OrthoDB" id="272370at2759"/>
<keyword evidence="4 8" id="KW-0808">Transferase</keyword>
<comment type="catalytic activity">
    <reaction evidence="1 8">
        <text>1D-myo-inositol 1,3,4,5,6-pentakisphosphate + ATP = 1D-myo-inositol hexakisphosphate + ADP + H(+)</text>
        <dbReference type="Rhea" id="RHEA:20313"/>
        <dbReference type="ChEBI" id="CHEBI:15378"/>
        <dbReference type="ChEBI" id="CHEBI:30616"/>
        <dbReference type="ChEBI" id="CHEBI:57733"/>
        <dbReference type="ChEBI" id="CHEBI:58130"/>
        <dbReference type="ChEBI" id="CHEBI:456216"/>
        <dbReference type="EC" id="2.7.1.158"/>
    </reaction>
</comment>
<evidence type="ECO:0000256" key="2">
    <source>
        <dbReference type="ARBA" id="ARBA00012023"/>
    </source>
</evidence>
<dbReference type="GO" id="GO:0035299">
    <property type="term" value="F:inositol-1,3,4,5,6-pentakisphosphate 2-kinase activity"/>
    <property type="evidence" value="ECO:0007669"/>
    <property type="project" value="UniProtKB-EC"/>
</dbReference>
<evidence type="ECO:0000256" key="9">
    <source>
        <dbReference type="SAM" id="MobiDB-lite"/>
    </source>
</evidence>
<evidence type="ECO:0000256" key="5">
    <source>
        <dbReference type="ARBA" id="ARBA00022741"/>
    </source>
</evidence>
<feature type="region of interest" description="Disordered" evidence="9">
    <location>
        <begin position="268"/>
        <end position="312"/>
    </location>
</feature>
<dbReference type="PANTHER" id="PTHR14456">
    <property type="entry name" value="INOSITOL POLYPHOSPHATE KINASE 1"/>
    <property type="match status" value="1"/>
</dbReference>
<organism evidence="10 11">
    <name type="scientific">Schizophyllum amplum</name>
    <dbReference type="NCBI Taxonomy" id="97359"/>
    <lineage>
        <taxon>Eukaryota</taxon>
        <taxon>Fungi</taxon>
        <taxon>Dikarya</taxon>
        <taxon>Basidiomycota</taxon>
        <taxon>Agaricomycotina</taxon>
        <taxon>Agaricomycetes</taxon>
        <taxon>Agaricomycetidae</taxon>
        <taxon>Agaricales</taxon>
        <taxon>Schizophyllaceae</taxon>
        <taxon>Schizophyllum</taxon>
    </lineage>
</organism>
<dbReference type="PANTHER" id="PTHR14456:SF2">
    <property type="entry name" value="INOSITOL-PENTAKISPHOSPHATE 2-KINASE"/>
    <property type="match status" value="1"/>
</dbReference>
<sequence length="432" mass="48597">MSPNPVLAPAEEMEEPDDPMIEYQARCMERLIPRVHLPRMESARVGRAWLQQLAQSKDAERPAERRAKDEIDVTRRKGVLATDLVGGDTIAVEIKPKWAFLPPPAHLSSVTRGIKTRTCRFCMHAHMKRQQGETVSSGYCPLDLFSTNRARVRHAILCLWDAWVSSHATVNNLKIFVKGKMILPDQTDNILAPDVPSADVDAREIFADAILPLLIDTPVLKTLSKLQRSLDVLDIEGLSRLWQYTEMMAPAYRTQFAQFFAMPEDDDEGPLMPGSFPSPPASPHPARSGSMPSSFQPSPTGPPTSPLGVGSQYLEAPEPTIEDWSSFLDTYLSPFIQFDHNAPVPEDLRFYLLAYLLSATFKDCSIIVRMDLIDPEVVRDTSREVDPTRVTVIDLDPKSLKRLRKWEKLDQEIVQAYANVEDFRTCVDDQGV</sequence>
<dbReference type="Pfam" id="PF06090">
    <property type="entry name" value="Ins_P5_2-kin"/>
    <property type="match status" value="1"/>
</dbReference>
<reference evidence="10 11" key="1">
    <citation type="journal article" date="2019" name="New Phytol.">
        <title>Comparative genomics reveals unique wood-decay strategies and fruiting body development in the Schizophyllaceae.</title>
        <authorList>
            <person name="Almasi E."/>
            <person name="Sahu N."/>
            <person name="Krizsan K."/>
            <person name="Balint B."/>
            <person name="Kovacs G.M."/>
            <person name="Kiss B."/>
            <person name="Cseklye J."/>
            <person name="Drula E."/>
            <person name="Henrissat B."/>
            <person name="Nagy I."/>
            <person name="Chovatia M."/>
            <person name="Adam C."/>
            <person name="LaButti K."/>
            <person name="Lipzen A."/>
            <person name="Riley R."/>
            <person name="Grigoriev I.V."/>
            <person name="Nagy L.G."/>
        </authorList>
    </citation>
    <scope>NUCLEOTIDE SEQUENCE [LARGE SCALE GENOMIC DNA]</scope>
    <source>
        <strain evidence="10 11">NL-1724</strain>
    </source>
</reference>
<dbReference type="AlphaFoldDB" id="A0A550C385"/>
<dbReference type="STRING" id="97359.A0A550C385"/>
<dbReference type="GO" id="GO:0005524">
    <property type="term" value="F:ATP binding"/>
    <property type="evidence" value="ECO:0007669"/>
    <property type="project" value="UniProtKB-KW"/>
</dbReference>
<evidence type="ECO:0000256" key="3">
    <source>
        <dbReference type="ARBA" id="ARBA00014846"/>
    </source>
</evidence>
<gene>
    <name evidence="10" type="ORF">BD626DRAFT_508746</name>
</gene>
<comment type="domain">
    <text evidence="8">The EXKPK motif is conserved in inositol-pentakisphosphate 2-kinases of both family 1 and 2.</text>
</comment>
<evidence type="ECO:0000256" key="1">
    <source>
        <dbReference type="ARBA" id="ARBA00001774"/>
    </source>
</evidence>
<evidence type="ECO:0000256" key="7">
    <source>
        <dbReference type="ARBA" id="ARBA00022840"/>
    </source>
</evidence>
<proteinExistence type="predicted"/>
<protein>
    <recommendedName>
        <fullName evidence="3 8">Inositol-pentakisphosphate 2-kinase</fullName>
        <ecNumber evidence="2 8">2.7.1.158</ecNumber>
    </recommendedName>
</protein>
<feature type="compositionally biased region" description="Low complexity" evidence="9">
    <location>
        <begin position="284"/>
        <end position="298"/>
    </location>
</feature>
<dbReference type="EC" id="2.7.1.158" evidence="2 8"/>